<dbReference type="EMBL" id="JAGQHS010000005">
    <property type="protein sequence ID" value="MCA9754568.1"/>
    <property type="molecule type" value="Genomic_DNA"/>
</dbReference>
<proteinExistence type="predicted"/>
<keyword evidence="1" id="KW-0732">Signal</keyword>
<feature type="chain" id="PRO_5036819377" evidence="1">
    <location>
        <begin position="26"/>
        <end position="209"/>
    </location>
</feature>
<reference evidence="2" key="2">
    <citation type="journal article" date="2021" name="Microbiome">
        <title>Successional dynamics and alternative stable states in a saline activated sludge microbial community over 9 years.</title>
        <authorList>
            <person name="Wang Y."/>
            <person name="Ye J."/>
            <person name="Ju F."/>
            <person name="Liu L."/>
            <person name="Boyd J.A."/>
            <person name="Deng Y."/>
            <person name="Parks D.H."/>
            <person name="Jiang X."/>
            <person name="Yin X."/>
            <person name="Woodcroft B.J."/>
            <person name="Tyson G.W."/>
            <person name="Hugenholtz P."/>
            <person name="Polz M.F."/>
            <person name="Zhang T."/>
        </authorList>
    </citation>
    <scope>NUCLEOTIDE SEQUENCE</scope>
    <source>
        <strain evidence="2">HKST-UBA02</strain>
    </source>
</reference>
<organism evidence="2 3">
    <name type="scientific">Eiseniibacteriota bacterium</name>
    <dbReference type="NCBI Taxonomy" id="2212470"/>
    <lineage>
        <taxon>Bacteria</taxon>
        <taxon>Candidatus Eiseniibacteriota</taxon>
    </lineage>
</organism>
<gene>
    <name evidence="2" type="ORF">KDA27_02110</name>
</gene>
<evidence type="ECO:0000313" key="2">
    <source>
        <dbReference type="EMBL" id="MCA9754568.1"/>
    </source>
</evidence>
<reference evidence="2" key="1">
    <citation type="submission" date="2020-04" db="EMBL/GenBank/DDBJ databases">
        <authorList>
            <person name="Zhang T."/>
        </authorList>
    </citation>
    <scope>NUCLEOTIDE SEQUENCE</scope>
    <source>
        <strain evidence="2">HKST-UBA02</strain>
    </source>
</reference>
<sequence>MLGSLRTGVLVVLSLALVTVGCSKAPDGLAAEARSAVDAARTAGAEEYAPGEFRAATDALSLADIEATAQAKRNAMMRRFQAAATLYQDAIQKAKSAESIATEARVHARDDADALLVAIRQQIAAAHALLESEKGRQALVGPRSGPALEGLQTELTDLEGSLGAIEDAIDNGDFAGALRMGQAARDQAEVVEAEIAEVIDTGRPPRRQK</sequence>
<dbReference type="Proteomes" id="UP000739538">
    <property type="component" value="Unassembled WGS sequence"/>
</dbReference>
<comment type="caution">
    <text evidence="2">The sequence shown here is derived from an EMBL/GenBank/DDBJ whole genome shotgun (WGS) entry which is preliminary data.</text>
</comment>
<protein>
    <submittedName>
        <fullName evidence="2">DUF4398 domain-containing protein</fullName>
    </submittedName>
</protein>
<feature type="signal peptide" evidence="1">
    <location>
        <begin position="1"/>
        <end position="25"/>
    </location>
</feature>
<name>A0A956SDR2_UNCEI</name>
<accession>A0A956SDR2</accession>
<dbReference type="AlphaFoldDB" id="A0A956SDR2"/>
<evidence type="ECO:0000256" key="1">
    <source>
        <dbReference type="SAM" id="SignalP"/>
    </source>
</evidence>
<evidence type="ECO:0000313" key="3">
    <source>
        <dbReference type="Proteomes" id="UP000739538"/>
    </source>
</evidence>
<dbReference type="PROSITE" id="PS51257">
    <property type="entry name" value="PROKAR_LIPOPROTEIN"/>
    <property type="match status" value="1"/>
</dbReference>